<dbReference type="Proteomes" id="UP001196413">
    <property type="component" value="Unassembled WGS sequence"/>
</dbReference>
<evidence type="ECO:0000313" key="2">
    <source>
        <dbReference type="EMBL" id="KAJ1354484.1"/>
    </source>
</evidence>
<name>A0AAD5MVD2_PARTN</name>
<proteinExistence type="predicted"/>
<reference evidence="2" key="1">
    <citation type="submission" date="2021-06" db="EMBL/GenBank/DDBJ databases">
        <title>Parelaphostrongylus tenuis whole genome reference sequence.</title>
        <authorList>
            <person name="Garwood T.J."/>
            <person name="Larsen P.A."/>
            <person name="Fountain-Jones N.M."/>
            <person name="Garbe J.R."/>
            <person name="Macchietto M.G."/>
            <person name="Kania S.A."/>
            <person name="Gerhold R.W."/>
            <person name="Richards J.E."/>
            <person name="Wolf T.M."/>
        </authorList>
    </citation>
    <scope>NUCLEOTIDE SEQUENCE</scope>
    <source>
        <strain evidence="2">MNPRO001-30</strain>
        <tissue evidence="2">Meninges</tissue>
    </source>
</reference>
<accession>A0AAD5MVD2</accession>
<sequence length="221" mass="23937">MAKLLTDFFMIPLLTTVSTVLGCGVMPAGQASTRTFTVTGFTTLPLAMVYVAKPDARFTGIANNREGAAGFVSRLVMQTIFDVLENQGSSALLPDAVISAILNQLTVRISYEPLQCQTVLDGIMDNVVELKMDVKPNCIIVGNAVTGVCNVMNNGRMCTNRNVVEAIPSNHTRISGTLTTTNIIMANWSTRMWQDVVNRAIRMLASRPFGMHFFSANAVVA</sequence>
<feature type="signal peptide" evidence="1">
    <location>
        <begin position="1"/>
        <end position="22"/>
    </location>
</feature>
<feature type="chain" id="PRO_5041928153" evidence="1">
    <location>
        <begin position="23"/>
        <end position="221"/>
    </location>
</feature>
<protein>
    <submittedName>
        <fullName evidence="2">Uncharacterized protein</fullName>
    </submittedName>
</protein>
<evidence type="ECO:0000313" key="3">
    <source>
        <dbReference type="Proteomes" id="UP001196413"/>
    </source>
</evidence>
<dbReference type="PROSITE" id="PS51257">
    <property type="entry name" value="PROKAR_LIPOPROTEIN"/>
    <property type="match status" value="1"/>
</dbReference>
<organism evidence="2 3">
    <name type="scientific">Parelaphostrongylus tenuis</name>
    <name type="common">Meningeal worm</name>
    <dbReference type="NCBI Taxonomy" id="148309"/>
    <lineage>
        <taxon>Eukaryota</taxon>
        <taxon>Metazoa</taxon>
        <taxon>Ecdysozoa</taxon>
        <taxon>Nematoda</taxon>
        <taxon>Chromadorea</taxon>
        <taxon>Rhabditida</taxon>
        <taxon>Rhabditina</taxon>
        <taxon>Rhabditomorpha</taxon>
        <taxon>Strongyloidea</taxon>
        <taxon>Metastrongylidae</taxon>
        <taxon>Parelaphostrongylus</taxon>
    </lineage>
</organism>
<keyword evidence="3" id="KW-1185">Reference proteome</keyword>
<comment type="caution">
    <text evidence="2">The sequence shown here is derived from an EMBL/GenBank/DDBJ whole genome shotgun (WGS) entry which is preliminary data.</text>
</comment>
<gene>
    <name evidence="2" type="ORF">KIN20_011450</name>
</gene>
<evidence type="ECO:0000256" key="1">
    <source>
        <dbReference type="SAM" id="SignalP"/>
    </source>
</evidence>
<dbReference type="EMBL" id="JAHQIW010002098">
    <property type="protein sequence ID" value="KAJ1354484.1"/>
    <property type="molecule type" value="Genomic_DNA"/>
</dbReference>
<keyword evidence="1" id="KW-0732">Signal</keyword>
<dbReference type="AlphaFoldDB" id="A0AAD5MVD2"/>